<keyword evidence="9" id="KW-1185">Reference proteome</keyword>
<comment type="subcellular location">
    <subcellularLocation>
        <location evidence="1">Plastid</location>
        <location evidence="1">Chloroplast thylakoid membrane</location>
    </subcellularLocation>
</comment>
<evidence type="ECO:0000256" key="4">
    <source>
        <dbReference type="ARBA" id="ARBA00022946"/>
    </source>
</evidence>
<dbReference type="Proteomes" id="UP001237642">
    <property type="component" value="Unassembled WGS sequence"/>
</dbReference>
<evidence type="ECO:0000256" key="7">
    <source>
        <dbReference type="ARBA" id="ARBA00035649"/>
    </source>
</evidence>
<protein>
    <submittedName>
        <fullName evidence="8">Photosynthetic NDH subunit of lumenal location 3 like</fullName>
    </submittedName>
</protein>
<evidence type="ECO:0000256" key="2">
    <source>
        <dbReference type="ARBA" id="ARBA00022528"/>
    </source>
</evidence>
<evidence type="ECO:0000256" key="6">
    <source>
        <dbReference type="ARBA" id="ARBA00023136"/>
    </source>
</evidence>
<evidence type="ECO:0000313" key="9">
    <source>
        <dbReference type="Proteomes" id="UP001237642"/>
    </source>
</evidence>
<dbReference type="PANTHER" id="PTHR33399:SF8">
    <property type="entry name" value="OS04G0522800 PROTEIN"/>
    <property type="match status" value="1"/>
</dbReference>
<keyword evidence="2" id="KW-0150">Chloroplast</keyword>
<dbReference type="InterPro" id="IPR054099">
    <property type="entry name" value="PSII_PsbQ_pln"/>
</dbReference>
<evidence type="ECO:0000256" key="1">
    <source>
        <dbReference type="ARBA" id="ARBA00004334"/>
    </source>
</evidence>
<dbReference type="InterPro" id="IPR023222">
    <property type="entry name" value="PsbQ-like_dom_sf"/>
</dbReference>
<organism evidence="8 9">
    <name type="scientific">Heracleum sosnowskyi</name>
    <dbReference type="NCBI Taxonomy" id="360622"/>
    <lineage>
        <taxon>Eukaryota</taxon>
        <taxon>Viridiplantae</taxon>
        <taxon>Streptophyta</taxon>
        <taxon>Embryophyta</taxon>
        <taxon>Tracheophyta</taxon>
        <taxon>Spermatophyta</taxon>
        <taxon>Magnoliopsida</taxon>
        <taxon>eudicotyledons</taxon>
        <taxon>Gunneridae</taxon>
        <taxon>Pentapetalae</taxon>
        <taxon>asterids</taxon>
        <taxon>campanulids</taxon>
        <taxon>Apiales</taxon>
        <taxon>Apiaceae</taxon>
        <taxon>Apioideae</taxon>
        <taxon>apioid superclade</taxon>
        <taxon>Tordylieae</taxon>
        <taxon>Tordyliinae</taxon>
        <taxon>Heracleum</taxon>
    </lineage>
</organism>
<comment type="caution">
    <text evidence="8">The sequence shown here is derived from an EMBL/GenBank/DDBJ whole genome shotgun (WGS) entry which is preliminary data.</text>
</comment>
<dbReference type="EMBL" id="JAUIZM010000004">
    <property type="protein sequence ID" value="KAK1387213.1"/>
    <property type="molecule type" value="Genomic_DNA"/>
</dbReference>
<dbReference type="InterPro" id="IPR008797">
    <property type="entry name" value="PSII_PsbQ"/>
</dbReference>
<comment type="similarity">
    <text evidence="7">Belongs to the PsbQ family.</text>
</comment>
<dbReference type="GO" id="GO:0005509">
    <property type="term" value="F:calcium ion binding"/>
    <property type="evidence" value="ECO:0007669"/>
    <property type="project" value="InterPro"/>
</dbReference>
<keyword evidence="4" id="KW-0809">Transit peptide</keyword>
<sequence length="118" mass="13460">MEFKGSAIRIRRCACELLSIGDDLMDDEESWDLFSRDLHLKSTFLYCDFSKVISGAPQDQKKSLTKLGNRLFSLIEEFDYTVKIQSISQARSRFSDLALVLEEVVATDLMPPLMNSDD</sequence>
<reference evidence="8" key="2">
    <citation type="submission" date="2023-05" db="EMBL/GenBank/DDBJ databases">
        <authorList>
            <person name="Schelkunov M.I."/>
        </authorList>
    </citation>
    <scope>NUCLEOTIDE SEQUENCE</scope>
    <source>
        <strain evidence="8">Hsosn_3</strain>
        <tissue evidence="8">Leaf</tissue>
    </source>
</reference>
<keyword evidence="6" id="KW-0472">Membrane</keyword>
<dbReference type="GO" id="GO:0009535">
    <property type="term" value="C:chloroplast thylakoid membrane"/>
    <property type="evidence" value="ECO:0007669"/>
    <property type="project" value="UniProtKB-SubCell"/>
</dbReference>
<dbReference type="GO" id="GO:0009767">
    <property type="term" value="P:photosynthetic electron transport chain"/>
    <property type="evidence" value="ECO:0007669"/>
    <property type="project" value="TreeGrafter"/>
</dbReference>
<keyword evidence="5" id="KW-0793">Thylakoid</keyword>
<keyword evidence="3" id="KW-0934">Plastid</keyword>
<dbReference type="Pfam" id="PF05757">
    <property type="entry name" value="PsbQ"/>
    <property type="match status" value="1"/>
</dbReference>
<accession>A0AAD8MXE1</accession>
<evidence type="ECO:0000256" key="5">
    <source>
        <dbReference type="ARBA" id="ARBA00023078"/>
    </source>
</evidence>
<dbReference type="SUPFAM" id="SSF101112">
    <property type="entry name" value="Oxygen-evolving enhancer protein 3"/>
    <property type="match status" value="1"/>
</dbReference>
<evidence type="ECO:0000256" key="3">
    <source>
        <dbReference type="ARBA" id="ARBA00022640"/>
    </source>
</evidence>
<dbReference type="AlphaFoldDB" id="A0AAD8MXE1"/>
<evidence type="ECO:0000313" key="8">
    <source>
        <dbReference type="EMBL" id="KAK1387213.1"/>
    </source>
</evidence>
<name>A0AAD8MXE1_9APIA</name>
<dbReference type="GO" id="GO:0009654">
    <property type="term" value="C:photosystem II oxygen evolving complex"/>
    <property type="evidence" value="ECO:0007669"/>
    <property type="project" value="InterPro"/>
</dbReference>
<reference evidence="8" key="1">
    <citation type="submission" date="2023-02" db="EMBL/GenBank/DDBJ databases">
        <title>Genome of toxic invasive species Heracleum sosnowskyi carries increased number of genes despite the absence of recent whole-genome duplications.</title>
        <authorList>
            <person name="Schelkunov M."/>
            <person name="Shtratnikova V."/>
            <person name="Makarenko M."/>
            <person name="Klepikova A."/>
            <person name="Omelchenko D."/>
            <person name="Novikova G."/>
            <person name="Obukhova E."/>
            <person name="Bogdanov V."/>
            <person name="Penin A."/>
            <person name="Logacheva M."/>
        </authorList>
    </citation>
    <scope>NUCLEOTIDE SEQUENCE</scope>
    <source>
        <strain evidence="8">Hsosn_3</strain>
        <tissue evidence="8">Leaf</tissue>
    </source>
</reference>
<gene>
    <name evidence="8" type="ORF">POM88_015391</name>
</gene>
<dbReference type="Gene3D" id="1.20.120.290">
    <property type="entry name" value="Oxygen-evolving enhancer protein 3 (PsbQ), four-helix up-down bundle"/>
    <property type="match status" value="1"/>
</dbReference>
<dbReference type="PANTHER" id="PTHR33399">
    <property type="entry name" value="OXYGEN-EVOLVING ENHANCER PROTEIN 3-1, CHLOROPLASTIC"/>
    <property type="match status" value="1"/>
</dbReference>
<proteinExistence type="inferred from homology"/>
<dbReference type="GO" id="GO:0019898">
    <property type="term" value="C:extrinsic component of membrane"/>
    <property type="evidence" value="ECO:0007669"/>
    <property type="project" value="InterPro"/>
</dbReference>